<keyword evidence="11" id="KW-1185">Reference proteome</keyword>
<comment type="cofactor">
    <cofactor evidence="1">
        <name>[4Fe-4S] cluster</name>
        <dbReference type="ChEBI" id="CHEBI:49883"/>
    </cofactor>
</comment>
<keyword evidence="6" id="KW-0408">Iron</keyword>
<evidence type="ECO:0000313" key="11">
    <source>
        <dbReference type="Proteomes" id="UP000034723"/>
    </source>
</evidence>
<dbReference type="NCBIfam" id="TIGR00190">
    <property type="entry name" value="thiC"/>
    <property type="match status" value="1"/>
</dbReference>
<keyword evidence="4" id="KW-0479">Metal-binding</keyword>
<evidence type="ECO:0000256" key="2">
    <source>
        <dbReference type="ARBA" id="ARBA00022485"/>
    </source>
</evidence>
<proteinExistence type="predicted"/>
<dbReference type="OrthoDB" id="335406at2157"/>
<name>A0A0F7IHG3_9EURY</name>
<dbReference type="GO" id="GO:0070284">
    <property type="term" value="F:phosphomethylpyrimidine synthase activity"/>
    <property type="evidence" value="ECO:0007669"/>
    <property type="project" value="UniProtKB-EC"/>
</dbReference>
<dbReference type="SFLD" id="SFLDS00113">
    <property type="entry name" value="Radical_SAM_Phosphomethylpyrim"/>
    <property type="match status" value="1"/>
</dbReference>
<keyword evidence="7" id="KW-0411">Iron-sulfur</keyword>
<dbReference type="Gene3D" id="6.10.250.620">
    <property type="match status" value="1"/>
</dbReference>
<dbReference type="GO" id="GO:0046872">
    <property type="term" value="F:metal ion binding"/>
    <property type="evidence" value="ECO:0007669"/>
    <property type="project" value="UniProtKB-KW"/>
</dbReference>
<dbReference type="PANTHER" id="PTHR30557:SF1">
    <property type="entry name" value="PHOSPHOMETHYLPYRIMIDINE SYNTHASE, CHLOROPLASTIC"/>
    <property type="match status" value="1"/>
</dbReference>
<evidence type="ECO:0000256" key="6">
    <source>
        <dbReference type="ARBA" id="ARBA00023004"/>
    </source>
</evidence>
<evidence type="ECO:0000256" key="9">
    <source>
        <dbReference type="NCBIfam" id="TIGR00190"/>
    </source>
</evidence>
<evidence type="ECO:0000256" key="5">
    <source>
        <dbReference type="ARBA" id="ARBA00022833"/>
    </source>
</evidence>
<keyword evidence="5" id="KW-0862">Zinc</keyword>
<evidence type="ECO:0000256" key="3">
    <source>
        <dbReference type="ARBA" id="ARBA00022691"/>
    </source>
</evidence>
<dbReference type="InterPro" id="IPR038521">
    <property type="entry name" value="ThiC/Bza_core_dom"/>
</dbReference>
<reference evidence="10 11" key="1">
    <citation type="submission" date="2015-04" db="EMBL/GenBank/DDBJ databases">
        <title>The complete genome sequence of the hyperthermophilic, obligate iron-reducing archaeon Geoglobus ahangari strain 234T.</title>
        <authorList>
            <person name="Manzella M.P."/>
            <person name="Holmes D.E."/>
            <person name="Rocheleau J.M."/>
            <person name="Chung A."/>
            <person name="Reguera G."/>
            <person name="Kashefi K."/>
        </authorList>
    </citation>
    <scope>NUCLEOTIDE SEQUENCE [LARGE SCALE GENOMIC DNA]</scope>
    <source>
        <strain evidence="10 11">234</strain>
    </source>
</reference>
<dbReference type="Pfam" id="PF01964">
    <property type="entry name" value="ThiC_Rad_SAM"/>
    <property type="match status" value="1"/>
</dbReference>
<evidence type="ECO:0000256" key="1">
    <source>
        <dbReference type="ARBA" id="ARBA00001966"/>
    </source>
</evidence>
<dbReference type="FunFam" id="3.20.20.540:FF:000001">
    <property type="entry name" value="Phosphomethylpyrimidine synthase"/>
    <property type="match status" value="1"/>
</dbReference>
<dbReference type="InterPro" id="IPR002817">
    <property type="entry name" value="ThiC/BzaA/B"/>
</dbReference>
<dbReference type="Proteomes" id="UP000034723">
    <property type="component" value="Chromosome"/>
</dbReference>
<evidence type="ECO:0000313" key="10">
    <source>
        <dbReference type="EMBL" id="AKG91469.1"/>
    </source>
</evidence>
<dbReference type="STRING" id="113653.GAH_01224"/>
<evidence type="ECO:0000256" key="7">
    <source>
        <dbReference type="ARBA" id="ARBA00023014"/>
    </source>
</evidence>
<dbReference type="GO" id="GO:0051539">
    <property type="term" value="F:4 iron, 4 sulfur cluster binding"/>
    <property type="evidence" value="ECO:0007669"/>
    <property type="project" value="UniProtKB-KW"/>
</dbReference>
<accession>A0A0F7IHG3</accession>
<dbReference type="PATRIC" id="fig|113653.22.peg.1213"/>
<dbReference type="HOGENOM" id="CLU_013181_2_2_2"/>
<dbReference type="RefSeq" id="WP_048095345.1">
    <property type="nucleotide sequence ID" value="NZ_CP011267.1"/>
</dbReference>
<gene>
    <name evidence="10" type="ORF">GAH_01224</name>
</gene>
<protein>
    <recommendedName>
        <fullName evidence="9">Phosphomethylpyrimidine synthase</fullName>
        <ecNumber evidence="9">4.1.99.17</ecNumber>
    </recommendedName>
</protein>
<dbReference type="SFLD" id="SFLDG01114">
    <property type="entry name" value="phosphomethylpyrimidine_syntha"/>
    <property type="match status" value="1"/>
</dbReference>
<keyword evidence="8 10" id="KW-0456">Lyase</keyword>
<dbReference type="AlphaFoldDB" id="A0A0F7IHG3"/>
<dbReference type="FunCoup" id="A0A0F7IHG3">
    <property type="interactions" value="97"/>
</dbReference>
<keyword evidence="3" id="KW-0949">S-adenosyl-L-methionine</keyword>
<dbReference type="KEGG" id="gah:GAH_01224"/>
<evidence type="ECO:0000256" key="4">
    <source>
        <dbReference type="ARBA" id="ARBA00022723"/>
    </source>
</evidence>
<dbReference type="EMBL" id="CP011267">
    <property type="protein sequence ID" value="AKG91469.1"/>
    <property type="molecule type" value="Genomic_DNA"/>
</dbReference>
<keyword evidence="2" id="KW-0004">4Fe-4S</keyword>
<dbReference type="EC" id="4.1.99.17" evidence="9"/>
<dbReference type="SFLD" id="SFLDF00407">
    <property type="entry name" value="phosphomethylpyrimidine_syntha"/>
    <property type="match status" value="1"/>
</dbReference>
<sequence length="428" mass="47847">METLVEMARKGSHPEWLKEVERYEGVELSKILRLIADGKVVVPRNILKDDSFRPRAIGKMMSTKINANVGTSADYVNLEEELEKARVAQKYGADAIMDLSSGGDLDYIRKRMMEVVEVPFGTVPIYQLAREKSIYDADEDDFFRVVEKHAKDGVDFMTIHAGVNRVTVERLEKSDRLLGVVSRGGSLTIAWMKHNDAENPYYRDFDYLLEILREYDVTVSLGDAFRPGCIHDASDRVKFTEFIILGELVEECRKAGVQAMVEGPGHVPIDEIETSVKAMKYATNEAPLYLLGPLVTDIAAGYDHIAGAIGAAIAGMHGADFICYVTPAEHLALPTVEDVIEGLIASKIAAHAIDLVKEGQRERARKVDYEMSLARKRLDWETQFRLSVNPERAMEIHARRESKGETCSMCGDLCAIKTINEVFEGRAK</sequence>
<organism evidence="10 11">
    <name type="scientific">Geoglobus ahangari</name>
    <dbReference type="NCBI Taxonomy" id="113653"/>
    <lineage>
        <taxon>Archaea</taxon>
        <taxon>Methanobacteriati</taxon>
        <taxon>Methanobacteriota</taxon>
        <taxon>Archaeoglobi</taxon>
        <taxon>Archaeoglobales</taxon>
        <taxon>Archaeoglobaceae</taxon>
        <taxon>Geoglobus</taxon>
    </lineage>
</organism>
<dbReference type="GeneID" id="24803797"/>
<dbReference type="Gene3D" id="3.20.20.540">
    <property type="entry name" value="Radical SAM ThiC family, central domain"/>
    <property type="match status" value="1"/>
</dbReference>
<dbReference type="GO" id="GO:0009228">
    <property type="term" value="P:thiamine biosynthetic process"/>
    <property type="evidence" value="ECO:0007669"/>
    <property type="project" value="UniProtKB-UniRule"/>
</dbReference>
<dbReference type="PANTHER" id="PTHR30557">
    <property type="entry name" value="THIAMINE BIOSYNTHESIS PROTEIN THIC"/>
    <property type="match status" value="1"/>
</dbReference>
<dbReference type="InParanoid" id="A0A0F7IHG3"/>
<dbReference type="NCBIfam" id="NF009895">
    <property type="entry name" value="PRK13352.1"/>
    <property type="match status" value="1"/>
</dbReference>
<evidence type="ECO:0000256" key="8">
    <source>
        <dbReference type="ARBA" id="ARBA00023239"/>
    </source>
</evidence>